<name>A0A174VUU4_PARDI</name>
<organism evidence="10 11">
    <name type="scientific">Parabacteroides distasonis</name>
    <dbReference type="NCBI Taxonomy" id="823"/>
    <lineage>
        <taxon>Bacteria</taxon>
        <taxon>Pseudomonadati</taxon>
        <taxon>Bacteroidota</taxon>
        <taxon>Bacteroidia</taxon>
        <taxon>Bacteroidales</taxon>
        <taxon>Tannerellaceae</taxon>
        <taxon>Parabacteroides</taxon>
    </lineage>
</organism>
<feature type="domain" description="PspC-related transmembrane region" evidence="9">
    <location>
        <begin position="206"/>
        <end position="347"/>
    </location>
</feature>
<dbReference type="PANTHER" id="PTHR33885">
    <property type="entry name" value="PHAGE SHOCK PROTEIN C"/>
    <property type="match status" value="1"/>
</dbReference>
<comment type="subcellular location">
    <subcellularLocation>
        <location evidence="1">Cell membrane</location>
        <topology evidence="1">Single-pass membrane protein</topology>
    </subcellularLocation>
</comment>
<protein>
    <submittedName>
        <fullName evidence="10">Phage shock protein C</fullName>
    </submittedName>
</protein>
<evidence type="ECO:0000313" key="10">
    <source>
        <dbReference type="EMBL" id="CUQ36037.1"/>
    </source>
</evidence>
<feature type="transmembrane region" description="Helical" evidence="7">
    <location>
        <begin position="285"/>
        <end position="312"/>
    </location>
</feature>
<evidence type="ECO:0000256" key="5">
    <source>
        <dbReference type="ARBA" id="ARBA00023136"/>
    </source>
</evidence>
<evidence type="ECO:0000256" key="2">
    <source>
        <dbReference type="ARBA" id="ARBA00022475"/>
    </source>
</evidence>
<evidence type="ECO:0000256" key="4">
    <source>
        <dbReference type="ARBA" id="ARBA00022989"/>
    </source>
</evidence>
<dbReference type="Pfam" id="PF22571">
    <property type="entry name" value="LiaI-LiaF-TM_PspC"/>
    <property type="match status" value="1"/>
</dbReference>
<dbReference type="InterPro" id="IPR054321">
    <property type="entry name" value="PspC-rel_TM"/>
</dbReference>
<evidence type="ECO:0000259" key="8">
    <source>
        <dbReference type="Pfam" id="PF04024"/>
    </source>
</evidence>
<evidence type="ECO:0000256" key="7">
    <source>
        <dbReference type="SAM" id="Phobius"/>
    </source>
</evidence>
<dbReference type="InterPro" id="IPR007168">
    <property type="entry name" value="Phageshock_PspC_N"/>
</dbReference>
<evidence type="ECO:0000256" key="6">
    <source>
        <dbReference type="SAM" id="MobiDB-lite"/>
    </source>
</evidence>
<keyword evidence="5 7" id="KW-0472">Membrane</keyword>
<gene>
    <name evidence="10" type="ORF">ERS852560_02390</name>
</gene>
<accession>A0A174VUU4</accession>
<dbReference type="GO" id="GO:0005886">
    <property type="term" value="C:plasma membrane"/>
    <property type="evidence" value="ECO:0007669"/>
    <property type="project" value="UniProtKB-SubCell"/>
</dbReference>
<dbReference type="EMBL" id="CZBM01000009">
    <property type="protein sequence ID" value="CUQ36037.1"/>
    <property type="molecule type" value="Genomic_DNA"/>
</dbReference>
<feature type="transmembrane region" description="Helical" evidence="7">
    <location>
        <begin position="324"/>
        <end position="343"/>
    </location>
</feature>
<feature type="transmembrane region" description="Helical" evidence="7">
    <location>
        <begin position="251"/>
        <end position="273"/>
    </location>
</feature>
<keyword evidence="4 7" id="KW-1133">Transmembrane helix</keyword>
<evidence type="ECO:0000313" key="11">
    <source>
        <dbReference type="Proteomes" id="UP000095332"/>
    </source>
</evidence>
<dbReference type="PANTHER" id="PTHR33885:SF3">
    <property type="entry name" value="PHAGE SHOCK PROTEIN C"/>
    <property type="match status" value="1"/>
</dbReference>
<keyword evidence="2" id="KW-1003">Cell membrane</keyword>
<dbReference type="Pfam" id="PF04024">
    <property type="entry name" value="PspC"/>
    <property type="match status" value="1"/>
</dbReference>
<keyword evidence="3 7" id="KW-0812">Transmembrane</keyword>
<feature type="region of interest" description="Disordered" evidence="6">
    <location>
        <begin position="87"/>
        <end position="115"/>
    </location>
</feature>
<dbReference type="AlphaFoldDB" id="A0A174VUU4"/>
<evidence type="ECO:0000256" key="1">
    <source>
        <dbReference type="ARBA" id="ARBA00004162"/>
    </source>
</evidence>
<proteinExistence type="predicted"/>
<feature type="domain" description="Phage shock protein PspC N-terminal" evidence="8">
    <location>
        <begin position="113"/>
        <end position="169"/>
    </location>
</feature>
<dbReference type="Proteomes" id="UP000095332">
    <property type="component" value="Unassembled WGS sequence"/>
</dbReference>
<dbReference type="RefSeq" id="WP_057328637.1">
    <property type="nucleotide sequence ID" value="NZ_CZBM01000009.1"/>
</dbReference>
<sequence length="370" mass="42296">MKKTLTVNLGGTVFHIDEDAYQLLDKYLSNLRIHFRKEEGSDEIMDDFEMRISELLNERVRLGYEVITIEQVEEVIKRMGKPEEIFEEEEKSTDHEDNYRAQQQETHTQTTKKRLMRDPDNRILGGVAGGFAAYMDWDPTAVRIVLFLLMFFYGIPVPLYFLLWIIVPMARTATEKLEMRGQSVTVENIGKTVTDGFEKVSNNVNDFISSDKPRNFFQKLADVFVLVIGFILKFFIILAGIILLPPLVLVVFILVVVTFALLMGGAGFIYNLSPFGADLINGAPLSMAIMGCIGTILFIGIPIFSLIYAICCQLFKVRPLPTQARWILLALWLISLVLCGVYIHQSGMLYDWHDYWNGVHGWNRHAVWLP</sequence>
<feature type="transmembrane region" description="Helical" evidence="7">
    <location>
        <begin position="144"/>
        <end position="167"/>
    </location>
</feature>
<evidence type="ECO:0000259" key="9">
    <source>
        <dbReference type="Pfam" id="PF22571"/>
    </source>
</evidence>
<evidence type="ECO:0000256" key="3">
    <source>
        <dbReference type="ARBA" id="ARBA00022692"/>
    </source>
</evidence>
<reference evidence="10 11" key="1">
    <citation type="submission" date="2015-09" db="EMBL/GenBank/DDBJ databases">
        <authorList>
            <consortium name="Pathogen Informatics"/>
        </authorList>
    </citation>
    <scope>NUCLEOTIDE SEQUENCE [LARGE SCALE GENOMIC DNA]</scope>
    <source>
        <strain evidence="10 11">2789STDY5834948</strain>
    </source>
</reference>
<dbReference type="InterPro" id="IPR052027">
    <property type="entry name" value="PspC"/>
</dbReference>
<feature type="transmembrane region" description="Helical" evidence="7">
    <location>
        <begin position="223"/>
        <end position="244"/>
    </location>
</feature>